<organism evidence="10 11">
    <name type="scientific">Aliivibrio wodanis</name>
    <dbReference type="NCBI Taxonomy" id="80852"/>
    <lineage>
        <taxon>Bacteria</taxon>
        <taxon>Pseudomonadati</taxon>
        <taxon>Pseudomonadota</taxon>
        <taxon>Gammaproteobacteria</taxon>
        <taxon>Vibrionales</taxon>
        <taxon>Vibrionaceae</taxon>
        <taxon>Aliivibrio</taxon>
    </lineage>
</organism>
<keyword evidence="11" id="KW-1185">Reference proteome</keyword>
<keyword evidence="4" id="KW-0472">Membrane</keyword>
<keyword evidence="5 7" id="KW-0807">Transducer</keyword>
<feature type="domain" description="HAMP" evidence="9">
    <location>
        <begin position="205"/>
        <end position="263"/>
    </location>
</feature>
<dbReference type="PANTHER" id="PTHR32089">
    <property type="entry name" value="METHYL-ACCEPTING CHEMOTAXIS PROTEIN MCPB"/>
    <property type="match status" value="1"/>
</dbReference>
<dbReference type="PANTHER" id="PTHR32089:SF119">
    <property type="entry name" value="METHYL-ACCEPTING CHEMOTAXIS PROTEIN CTPL"/>
    <property type="match status" value="1"/>
</dbReference>
<dbReference type="SMART" id="SM00283">
    <property type="entry name" value="MA"/>
    <property type="match status" value="1"/>
</dbReference>
<dbReference type="STRING" id="80852.AWOD_I_0867"/>
<sequence>MTLKLKFLLFASFIFGLFGTSFYLHGQLEDVMSSNLKQIQTEFYPSLELAITNNNLLMQFDQHIQTAVTLSEEENLEFATDIATTMSSNLDTLLNITTLYQSDARSLNTALQSYAQHANQLAMDFIDSEKSMDELLINAQRNSEEFRGLVDGFELLKRQLEHEFEQMISSTLEEGHVAKKRFIWFNIIGLSGLMLMGGYAWRTNSSMSKNLKAVSKSLDGFADGDGDGDGDLSVRIEYTGRDELAELVSGFNRFVERLQTSMKHTTQNVDKLVTITQSLKDNSNNNVSSSEKQANEVSETSRSINEMVLAISSITESALEASKEATEANDNAIEGNSIIENTITSITSLASEVENSADVVNQLVSYTSKVGGAINIIGDIAEQTNLLALNAAIEAARAGEQGRGFAVVADEVRKLASRTQESTADIKGMLAELNQISETASQAMHRGVEQANEGVKESYNAVEALARITQKVSAINEINERIASAAEQQRSSSHLIETSIHTIESSSSEVKNNANELSQISHEVQSVSDELFNFTKQFKI</sequence>
<dbReference type="InterPro" id="IPR004089">
    <property type="entry name" value="MCPsignal_dom"/>
</dbReference>
<dbReference type="Pfam" id="PF00672">
    <property type="entry name" value="HAMP"/>
    <property type="match status" value="1"/>
</dbReference>
<dbReference type="GO" id="GO:0006935">
    <property type="term" value="P:chemotaxis"/>
    <property type="evidence" value="ECO:0007669"/>
    <property type="project" value="UniProtKB-ARBA"/>
</dbReference>
<dbReference type="GO" id="GO:0016020">
    <property type="term" value="C:membrane"/>
    <property type="evidence" value="ECO:0007669"/>
    <property type="project" value="UniProtKB-SubCell"/>
</dbReference>
<evidence type="ECO:0000313" key="11">
    <source>
        <dbReference type="Proteomes" id="UP000032427"/>
    </source>
</evidence>
<keyword evidence="3" id="KW-1133">Transmembrane helix</keyword>
<evidence type="ECO:0000256" key="1">
    <source>
        <dbReference type="ARBA" id="ARBA00004141"/>
    </source>
</evidence>
<dbReference type="KEGG" id="awd:AWOD_I_0867"/>
<dbReference type="AlphaFoldDB" id="A0A090IRM5"/>
<evidence type="ECO:0000256" key="5">
    <source>
        <dbReference type="ARBA" id="ARBA00023224"/>
    </source>
</evidence>
<evidence type="ECO:0000259" key="9">
    <source>
        <dbReference type="PROSITE" id="PS50885"/>
    </source>
</evidence>
<dbReference type="HOGENOM" id="CLU_000445_107_27_6"/>
<dbReference type="OrthoDB" id="49457at2"/>
<name>A0A090IRM5_9GAMM</name>
<comment type="subcellular location">
    <subcellularLocation>
        <location evidence="1">Membrane</location>
        <topology evidence="1">Multi-pass membrane protein</topology>
    </subcellularLocation>
</comment>
<comment type="similarity">
    <text evidence="6">Belongs to the methyl-accepting chemotaxis (MCP) protein family.</text>
</comment>
<evidence type="ECO:0000256" key="7">
    <source>
        <dbReference type="PROSITE-ProRule" id="PRU00284"/>
    </source>
</evidence>
<dbReference type="SMART" id="SM00304">
    <property type="entry name" value="HAMP"/>
    <property type="match status" value="2"/>
</dbReference>
<gene>
    <name evidence="10" type="ORF">AWOD_I_0867</name>
</gene>
<dbReference type="FunFam" id="1.10.287.950:FF:000001">
    <property type="entry name" value="Methyl-accepting chemotaxis sensory transducer"/>
    <property type="match status" value="1"/>
</dbReference>
<dbReference type="PROSITE" id="PS50111">
    <property type="entry name" value="CHEMOTAXIS_TRANSDUC_2"/>
    <property type="match status" value="1"/>
</dbReference>
<dbReference type="Pfam" id="PF00015">
    <property type="entry name" value="MCPsignal"/>
    <property type="match status" value="1"/>
</dbReference>
<dbReference type="SUPFAM" id="SSF58104">
    <property type="entry name" value="Methyl-accepting chemotaxis protein (MCP) signaling domain"/>
    <property type="match status" value="1"/>
</dbReference>
<evidence type="ECO:0000313" key="10">
    <source>
        <dbReference type="EMBL" id="CED70960.1"/>
    </source>
</evidence>
<accession>A0A090IRM5</accession>
<evidence type="ECO:0000256" key="3">
    <source>
        <dbReference type="ARBA" id="ARBA00022989"/>
    </source>
</evidence>
<proteinExistence type="inferred from homology"/>
<dbReference type="EMBL" id="LN554846">
    <property type="protein sequence ID" value="CED70960.1"/>
    <property type="molecule type" value="Genomic_DNA"/>
</dbReference>
<dbReference type="Gene3D" id="1.10.287.950">
    <property type="entry name" value="Methyl-accepting chemotaxis protein"/>
    <property type="match status" value="1"/>
</dbReference>
<evidence type="ECO:0000256" key="4">
    <source>
        <dbReference type="ARBA" id="ARBA00023136"/>
    </source>
</evidence>
<dbReference type="PATRIC" id="fig|80852.17.peg.880"/>
<dbReference type="Proteomes" id="UP000032427">
    <property type="component" value="Chromosome 1"/>
</dbReference>
<protein>
    <submittedName>
        <fullName evidence="10">Methyl-accepting chemotaxis protein</fullName>
    </submittedName>
</protein>
<feature type="domain" description="Methyl-accepting transducer" evidence="8">
    <location>
        <begin position="268"/>
        <end position="504"/>
    </location>
</feature>
<dbReference type="GeneID" id="28540436"/>
<evidence type="ECO:0000256" key="2">
    <source>
        <dbReference type="ARBA" id="ARBA00022692"/>
    </source>
</evidence>
<dbReference type="InterPro" id="IPR003660">
    <property type="entry name" value="HAMP_dom"/>
</dbReference>
<evidence type="ECO:0000259" key="8">
    <source>
        <dbReference type="PROSITE" id="PS50111"/>
    </source>
</evidence>
<keyword evidence="2" id="KW-0812">Transmembrane</keyword>
<dbReference type="CDD" id="cd06225">
    <property type="entry name" value="HAMP"/>
    <property type="match status" value="1"/>
</dbReference>
<dbReference type="PROSITE" id="PS50885">
    <property type="entry name" value="HAMP"/>
    <property type="match status" value="1"/>
</dbReference>
<dbReference type="CDD" id="cd11386">
    <property type="entry name" value="MCP_signal"/>
    <property type="match status" value="1"/>
</dbReference>
<dbReference type="GO" id="GO:0007165">
    <property type="term" value="P:signal transduction"/>
    <property type="evidence" value="ECO:0007669"/>
    <property type="project" value="UniProtKB-KW"/>
</dbReference>
<reference evidence="11" key="1">
    <citation type="submission" date="2014-09" db="EMBL/GenBank/DDBJ databases">
        <authorList>
            <person name="Hjerde E."/>
        </authorList>
    </citation>
    <scope>NUCLEOTIDE SEQUENCE [LARGE SCALE GENOMIC DNA]</scope>
    <source>
        <strain evidence="11">06/09/139</strain>
    </source>
</reference>
<evidence type="ECO:0000256" key="6">
    <source>
        <dbReference type="ARBA" id="ARBA00029447"/>
    </source>
</evidence>